<dbReference type="RefSeq" id="WP_091024081.1">
    <property type="nucleotide sequence ID" value="NZ_BKAE01000022.1"/>
</dbReference>
<dbReference type="SUPFAM" id="SSF54593">
    <property type="entry name" value="Glyoxalase/Bleomycin resistance protein/Dihydroxybiphenyl dioxygenase"/>
    <property type="match status" value="2"/>
</dbReference>
<dbReference type="Proteomes" id="UP000199004">
    <property type="component" value="Unassembled WGS sequence"/>
</dbReference>
<keyword evidence="3" id="KW-1185">Reference proteome</keyword>
<evidence type="ECO:0000259" key="1">
    <source>
        <dbReference type="Pfam" id="PF18029"/>
    </source>
</evidence>
<feature type="domain" description="Glyoxalase-like" evidence="1">
    <location>
        <begin position="14"/>
        <end position="111"/>
    </location>
</feature>
<dbReference type="PANTHER" id="PTHR35908:SF1">
    <property type="entry name" value="CONSERVED PROTEIN"/>
    <property type="match status" value="1"/>
</dbReference>
<dbReference type="Pfam" id="PF18029">
    <property type="entry name" value="Glyoxalase_6"/>
    <property type="match status" value="2"/>
</dbReference>
<dbReference type="OrthoDB" id="3286168at2"/>
<dbReference type="EMBL" id="FNIC01000002">
    <property type="protein sequence ID" value="SDN28111.1"/>
    <property type="molecule type" value="Genomic_DNA"/>
</dbReference>
<protein>
    <recommendedName>
        <fullName evidence="1">Glyoxalase-like domain-containing protein</fullName>
    </recommendedName>
</protein>
<dbReference type="AlphaFoldDB" id="A0A1H0A4F9"/>
<organism evidence="2 3">
    <name type="scientific">Nocardioides szechwanensis</name>
    <dbReference type="NCBI Taxonomy" id="1005944"/>
    <lineage>
        <taxon>Bacteria</taxon>
        <taxon>Bacillati</taxon>
        <taxon>Actinomycetota</taxon>
        <taxon>Actinomycetes</taxon>
        <taxon>Propionibacteriales</taxon>
        <taxon>Nocardioidaceae</taxon>
        <taxon>Nocardioides</taxon>
    </lineage>
</organism>
<name>A0A1H0A4F9_9ACTN</name>
<dbReference type="STRING" id="1005944.SAMN05192576_1921"/>
<sequence>MTPFWVSAFLDLADDDFARGVVFWAEVTGYRVSSPRGDSEEFATLVPPQGDDFLRVQKLAVGPSRIHLDVHVDDPQVAAEEAVALGARVVHRSRHGYVVVASPGGFVYCLVAHPAGVRPPPAGWPGGSSLVDQVCLDIPAAGFDEECAFWQAVTGWELQEAGPEFRRLVRPAGIPLRLLLQRLDDPAGQVSAHLDLASSDRAAEAARHERLGARVLSVNEHWTVLADPAGSAYCITDRDPETGLLP</sequence>
<dbReference type="Gene3D" id="3.10.180.10">
    <property type="entry name" value="2,3-Dihydroxybiphenyl 1,2-Dioxygenase, domain 1"/>
    <property type="match status" value="2"/>
</dbReference>
<dbReference type="InterPro" id="IPR041581">
    <property type="entry name" value="Glyoxalase_6"/>
</dbReference>
<gene>
    <name evidence="2" type="ORF">SAMN05192576_1921</name>
</gene>
<dbReference type="PANTHER" id="PTHR35908">
    <property type="entry name" value="HYPOTHETICAL FUSION PROTEIN"/>
    <property type="match status" value="1"/>
</dbReference>
<evidence type="ECO:0000313" key="2">
    <source>
        <dbReference type="EMBL" id="SDN28111.1"/>
    </source>
</evidence>
<proteinExistence type="predicted"/>
<accession>A0A1H0A4F9</accession>
<reference evidence="2 3" key="1">
    <citation type="submission" date="2016-10" db="EMBL/GenBank/DDBJ databases">
        <authorList>
            <person name="de Groot N.N."/>
        </authorList>
    </citation>
    <scope>NUCLEOTIDE SEQUENCE [LARGE SCALE GENOMIC DNA]</scope>
    <source>
        <strain evidence="2 3">CGMCC 1.11147</strain>
    </source>
</reference>
<evidence type="ECO:0000313" key="3">
    <source>
        <dbReference type="Proteomes" id="UP000199004"/>
    </source>
</evidence>
<dbReference type="InterPro" id="IPR029068">
    <property type="entry name" value="Glyas_Bleomycin-R_OHBP_Dase"/>
</dbReference>
<feature type="domain" description="Glyoxalase-like" evidence="1">
    <location>
        <begin position="133"/>
        <end position="236"/>
    </location>
</feature>